<dbReference type="CDD" id="cd05123">
    <property type="entry name" value="STKc_AGC"/>
    <property type="match status" value="1"/>
</dbReference>
<evidence type="ECO:0000256" key="1">
    <source>
        <dbReference type="ARBA" id="ARBA00022527"/>
    </source>
</evidence>
<feature type="binding site" evidence="7">
    <location>
        <position position="267"/>
    </location>
    <ligand>
        <name>ATP</name>
        <dbReference type="ChEBI" id="CHEBI:30616"/>
    </ligand>
</feature>
<dbReference type="InterPro" id="IPR011009">
    <property type="entry name" value="Kinase-like_dom_sf"/>
</dbReference>
<dbReference type="PANTHER" id="PTHR24351">
    <property type="entry name" value="RIBOSOMAL PROTEIN S6 KINASE"/>
    <property type="match status" value="1"/>
</dbReference>
<protein>
    <recommendedName>
        <fullName evidence="9">Protein kinase domain-containing protein</fullName>
    </recommendedName>
</protein>
<dbReference type="SUPFAM" id="SSF56112">
    <property type="entry name" value="Protein kinase-like (PK-like)"/>
    <property type="match status" value="1"/>
</dbReference>
<dbReference type="AlphaFoldDB" id="A0A2M4AFS5"/>
<dbReference type="GO" id="GO:0004674">
    <property type="term" value="F:protein serine/threonine kinase activity"/>
    <property type="evidence" value="ECO:0007669"/>
    <property type="project" value="UniProtKB-KW"/>
</dbReference>
<sequence length="549" mass="61519">MGNWVGGGTGGRVSNGRVDNLVGFGQSIPPAALVESVDPQQQQQQPQPRATTTRIDRDASETDAADDEDGSNVVGVQLHRGSSDPPDKLTGVGQVRPRAGGDGSDGGISLVRSSEPVVVASRRTVSFQLPSDQRAEPLGLRLYRQAIRRLADSDWLRGRLPPSVAHLLREAANPSRRRARRHPCRIRPISRISRRRWHQSTVAGDGGQLLKSCWPVRQTEGLFLPLFPVDERRQHRYDRETHLGDGAFGRVYRVRDTEHTGSHYALKLLRKSNILDGDGVRQLQDEVSIQRLCGHHPFIVGCLDFWQNRTHIFLLSSYYGNGELFQRLKYFTAELTRLYVAELAIALDFLHNAGIIYRDLKSENLLLDDRFHLKLIDFGLSRWLSVGSYTRTFCGTIQYMAPELLSGDPYGHAVDWWALGVLACRMYTGQYPNVDAMQYLSQRQDAISVQHSVKLPSATPGAPLIPEPSDPDRRGLLPVAGRDLLQRLLQPVAKDRLRSLLQLQRIALYQHYRWETVRSAEIDPCEFITDECLGAPAPVEASDDSFAGF</sequence>
<feature type="region of interest" description="Disordered" evidence="8">
    <location>
        <begin position="31"/>
        <end position="110"/>
    </location>
</feature>
<evidence type="ECO:0000313" key="10">
    <source>
        <dbReference type="EMBL" id="MBW39641.1"/>
    </source>
</evidence>
<dbReference type="InterPro" id="IPR017441">
    <property type="entry name" value="Protein_kinase_ATP_BS"/>
</dbReference>
<dbReference type="PROSITE" id="PS00107">
    <property type="entry name" value="PROTEIN_KINASE_ATP"/>
    <property type="match status" value="1"/>
</dbReference>
<dbReference type="EMBL" id="GGFK01006320">
    <property type="protein sequence ID" value="MBW39641.1"/>
    <property type="molecule type" value="Transcribed_RNA"/>
</dbReference>
<keyword evidence="5" id="KW-0418">Kinase</keyword>
<dbReference type="PROSITE" id="PS50011">
    <property type="entry name" value="PROTEIN_KINASE_DOM"/>
    <property type="match status" value="1"/>
</dbReference>
<dbReference type="SMART" id="SM00220">
    <property type="entry name" value="S_TKc"/>
    <property type="match status" value="1"/>
</dbReference>
<evidence type="ECO:0000256" key="5">
    <source>
        <dbReference type="ARBA" id="ARBA00022777"/>
    </source>
</evidence>
<keyword evidence="6 7" id="KW-0067">ATP-binding</keyword>
<feature type="compositionally biased region" description="Acidic residues" evidence="8">
    <location>
        <begin position="61"/>
        <end position="70"/>
    </location>
</feature>
<reference evidence="10" key="1">
    <citation type="submission" date="2018-01" db="EMBL/GenBank/DDBJ databases">
        <title>An insight into the sialome of Amazonian anophelines.</title>
        <authorList>
            <person name="Ribeiro J.M."/>
            <person name="Scarpassa V."/>
            <person name="Calvo E."/>
        </authorList>
    </citation>
    <scope>NUCLEOTIDE SEQUENCE</scope>
    <source>
        <tissue evidence="10">Salivary glands</tissue>
    </source>
</reference>
<dbReference type="InterPro" id="IPR000719">
    <property type="entry name" value="Prot_kinase_dom"/>
</dbReference>
<feature type="domain" description="Protein kinase" evidence="9">
    <location>
        <begin position="237"/>
        <end position="508"/>
    </location>
</feature>
<evidence type="ECO:0000259" key="9">
    <source>
        <dbReference type="PROSITE" id="PS50011"/>
    </source>
</evidence>
<accession>A0A2M4AFS5</accession>
<evidence type="ECO:0000256" key="7">
    <source>
        <dbReference type="PROSITE-ProRule" id="PRU10141"/>
    </source>
</evidence>
<dbReference type="Pfam" id="PF00069">
    <property type="entry name" value="Pkinase"/>
    <property type="match status" value="1"/>
</dbReference>
<feature type="compositionally biased region" description="Low complexity" evidence="8">
    <location>
        <begin position="39"/>
        <end position="48"/>
    </location>
</feature>
<keyword evidence="4 7" id="KW-0547">Nucleotide-binding</keyword>
<evidence type="ECO:0000256" key="6">
    <source>
        <dbReference type="ARBA" id="ARBA00022840"/>
    </source>
</evidence>
<dbReference type="PROSITE" id="PS00108">
    <property type="entry name" value="PROTEIN_KINASE_ST"/>
    <property type="match status" value="1"/>
</dbReference>
<dbReference type="GO" id="GO:0005524">
    <property type="term" value="F:ATP binding"/>
    <property type="evidence" value="ECO:0007669"/>
    <property type="project" value="UniProtKB-UniRule"/>
</dbReference>
<keyword evidence="1" id="KW-0723">Serine/threonine-protein kinase</keyword>
<keyword evidence="3" id="KW-0808">Transferase</keyword>
<dbReference type="Gene3D" id="3.30.200.20">
    <property type="entry name" value="Phosphorylase Kinase, domain 1"/>
    <property type="match status" value="1"/>
</dbReference>
<keyword evidence="2" id="KW-0597">Phosphoprotein</keyword>
<organism evidence="10">
    <name type="scientific">Anopheles triannulatus</name>
    <dbReference type="NCBI Taxonomy" id="58253"/>
    <lineage>
        <taxon>Eukaryota</taxon>
        <taxon>Metazoa</taxon>
        <taxon>Ecdysozoa</taxon>
        <taxon>Arthropoda</taxon>
        <taxon>Hexapoda</taxon>
        <taxon>Insecta</taxon>
        <taxon>Pterygota</taxon>
        <taxon>Neoptera</taxon>
        <taxon>Endopterygota</taxon>
        <taxon>Diptera</taxon>
        <taxon>Nematocera</taxon>
        <taxon>Culicoidea</taxon>
        <taxon>Culicidae</taxon>
        <taxon>Anophelinae</taxon>
        <taxon>Anopheles</taxon>
    </lineage>
</organism>
<evidence type="ECO:0000256" key="2">
    <source>
        <dbReference type="ARBA" id="ARBA00022553"/>
    </source>
</evidence>
<evidence type="ECO:0000256" key="4">
    <source>
        <dbReference type="ARBA" id="ARBA00022741"/>
    </source>
</evidence>
<name>A0A2M4AFS5_9DIPT</name>
<dbReference type="Gene3D" id="1.10.510.10">
    <property type="entry name" value="Transferase(Phosphotransferase) domain 1"/>
    <property type="match status" value="1"/>
</dbReference>
<dbReference type="InterPro" id="IPR008271">
    <property type="entry name" value="Ser/Thr_kinase_AS"/>
</dbReference>
<proteinExistence type="predicted"/>
<evidence type="ECO:0000256" key="3">
    <source>
        <dbReference type="ARBA" id="ARBA00022679"/>
    </source>
</evidence>
<dbReference type="InterPro" id="IPR045270">
    <property type="entry name" value="STKc_AGC"/>
</dbReference>
<evidence type="ECO:0000256" key="8">
    <source>
        <dbReference type="SAM" id="MobiDB-lite"/>
    </source>
</evidence>